<dbReference type="EMBL" id="VSSQ01066999">
    <property type="protein sequence ID" value="MPN19440.1"/>
    <property type="molecule type" value="Genomic_DNA"/>
</dbReference>
<gene>
    <name evidence="1" type="ORF">SDC9_166809</name>
</gene>
<accession>A0A645G0L2</accession>
<sequence length="45" mass="4927">MYETLEILRDAGVATVWMNRPEVHNAFNAQLIADLTAAPVSNAPD</sequence>
<evidence type="ECO:0000313" key="1">
    <source>
        <dbReference type="EMBL" id="MPN19440.1"/>
    </source>
</evidence>
<evidence type="ECO:0008006" key="2">
    <source>
        <dbReference type="Google" id="ProtNLM"/>
    </source>
</evidence>
<protein>
    <recommendedName>
        <fullName evidence="2">Enoyl-CoA hydratase</fullName>
    </recommendedName>
</protein>
<organism evidence="1">
    <name type="scientific">bioreactor metagenome</name>
    <dbReference type="NCBI Taxonomy" id="1076179"/>
    <lineage>
        <taxon>unclassified sequences</taxon>
        <taxon>metagenomes</taxon>
        <taxon>ecological metagenomes</taxon>
    </lineage>
</organism>
<proteinExistence type="predicted"/>
<dbReference type="AlphaFoldDB" id="A0A645G0L2"/>
<name>A0A645G0L2_9ZZZZ</name>
<dbReference type="InterPro" id="IPR029045">
    <property type="entry name" value="ClpP/crotonase-like_dom_sf"/>
</dbReference>
<comment type="caution">
    <text evidence="1">The sequence shown here is derived from an EMBL/GenBank/DDBJ whole genome shotgun (WGS) entry which is preliminary data.</text>
</comment>
<reference evidence="1" key="1">
    <citation type="submission" date="2019-08" db="EMBL/GenBank/DDBJ databases">
        <authorList>
            <person name="Kucharzyk K."/>
            <person name="Murdoch R.W."/>
            <person name="Higgins S."/>
            <person name="Loffler F."/>
        </authorList>
    </citation>
    <scope>NUCLEOTIDE SEQUENCE</scope>
</reference>
<dbReference type="Gene3D" id="3.90.226.10">
    <property type="entry name" value="2-enoyl-CoA Hydratase, Chain A, domain 1"/>
    <property type="match status" value="1"/>
</dbReference>
<dbReference type="SUPFAM" id="SSF52096">
    <property type="entry name" value="ClpP/crotonase"/>
    <property type="match status" value="1"/>
</dbReference>